<protein>
    <recommendedName>
        <fullName evidence="15">Glutamate receptor</fullName>
    </recommendedName>
</protein>
<dbReference type="FunFam" id="3.40.190.10:FF:000158">
    <property type="entry name" value="Glutamate receptor"/>
    <property type="match status" value="1"/>
</dbReference>
<evidence type="ECO:0000256" key="10">
    <source>
        <dbReference type="ARBA" id="ARBA00023170"/>
    </source>
</evidence>
<evidence type="ECO:0000256" key="11">
    <source>
        <dbReference type="ARBA" id="ARBA00023180"/>
    </source>
</evidence>
<keyword evidence="4 15" id="KW-0813">Transport</keyword>
<dbReference type="eggNOG" id="KOG1052">
    <property type="taxonomic scope" value="Eukaryota"/>
</dbReference>
<evidence type="ECO:0000259" key="20">
    <source>
        <dbReference type="SMART" id="SM00079"/>
    </source>
</evidence>
<evidence type="ECO:0000256" key="1">
    <source>
        <dbReference type="ARBA" id="ARBA00004141"/>
    </source>
</evidence>
<feature type="compositionally biased region" description="Basic and acidic residues" evidence="17">
    <location>
        <begin position="876"/>
        <end position="887"/>
    </location>
</feature>
<dbReference type="EnsemblPlants" id="OBART09G11100.1">
    <property type="protein sequence ID" value="OBART09G11100.1"/>
    <property type="gene ID" value="OBART09G11100"/>
</dbReference>
<dbReference type="InterPro" id="IPR015683">
    <property type="entry name" value="Ionotropic_Glu_rcpt"/>
</dbReference>
<dbReference type="Gene3D" id="1.10.287.70">
    <property type="match status" value="1"/>
</dbReference>
<dbReference type="GO" id="GO:0004930">
    <property type="term" value="F:G protein-coupled receptor activity"/>
    <property type="evidence" value="ECO:0007669"/>
    <property type="project" value="InterPro"/>
</dbReference>
<evidence type="ECO:0000256" key="17">
    <source>
        <dbReference type="SAM" id="MobiDB-lite"/>
    </source>
</evidence>
<dbReference type="FunFam" id="3.40.50.2300:FF:001062">
    <property type="match status" value="1"/>
</dbReference>
<evidence type="ECO:0000256" key="3">
    <source>
        <dbReference type="ARBA" id="ARBA00011095"/>
    </source>
</evidence>
<dbReference type="SMART" id="SM00079">
    <property type="entry name" value="PBPe"/>
    <property type="match status" value="1"/>
</dbReference>
<keyword evidence="13 15" id="KW-0407">Ion channel</keyword>
<keyword evidence="9 15" id="KW-0472">Membrane</keyword>
<evidence type="ECO:0000256" key="12">
    <source>
        <dbReference type="ARBA" id="ARBA00023286"/>
    </source>
</evidence>
<dbReference type="FunFam" id="3.40.190.10:FF:000213">
    <property type="entry name" value="Glutamate receptor"/>
    <property type="match status" value="1"/>
</dbReference>
<feature type="transmembrane region" description="Helical" evidence="18">
    <location>
        <begin position="836"/>
        <end position="857"/>
    </location>
</feature>
<dbReference type="InterPro" id="IPR000337">
    <property type="entry name" value="GPCR_3"/>
</dbReference>
<dbReference type="Gene3D" id="3.40.50.2300">
    <property type="match status" value="3"/>
</dbReference>
<dbReference type="InterPro" id="IPR001828">
    <property type="entry name" value="ANF_lig-bd_rcpt"/>
</dbReference>
<accession>A0A0D3H747</accession>
<evidence type="ECO:0000256" key="4">
    <source>
        <dbReference type="ARBA" id="ARBA00022448"/>
    </source>
</evidence>
<dbReference type="AlphaFoldDB" id="A0A0D3H747"/>
<feature type="disulfide bond" evidence="16">
    <location>
        <begin position="756"/>
        <end position="812"/>
    </location>
</feature>
<dbReference type="CDD" id="cd13686">
    <property type="entry name" value="GluR_Plant"/>
    <property type="match status" value="1"/>
</dbReference>
<dbReference type="InterPro" id="IPR044440">
    <property type="entry name" value="GABAb_receptor_plant_PBP1"/>
</dbReference>
<feature type="transmembrane region" description="Helical" evidence="18">
    <location>
        <begin position="644"/>
        <end position="664"/>
    </location>
</feature>
<evidence type="ECO:0000256" key="2">
    <source>
        <dbReference type="ARBA" id="ARBA00008685"/>
    </source>
</evidence>
<evidence type="ECO:0000256" key="15">
    <source>
        <dbReference type="PIRNR" id="PIRNR037090"/>
    </source>
</evidence>
<feature type="region of interest" description="Disordered" evidence="17">
    <location>
        <begin position="865"/>
        <end position="921"/>
    </location>
</feature>
<comment type="subcellular location">
    <subcellularLocation>
        <location evidence="1">Membrane</location>
        <topology evidence="1">Multi-pass membrane protein</topology>
    </subcellularLocation>
</comment>
<evidence type="ECO:0000256" key="9">
    <source>
        <dbReference type="ARBA" id="ARBA00023136"/>
    </source>
</evidence>
<evidence type="ECO:0000256" key="16">
    <source>
        <dbReference type="PIRSR" id="PIRSR037090-50"/>
    </source>
</evidence>
<keyword evidence="8 15" id="KW-0406">Ion transport</keyword>
<dbReference type="InterPro" id="IPR028082">
    <property type="entry name" value="Peripla_BP_I"/>
</dbReference>
<dbReference type="Gene3D" id="3.40.190.10">
    <property type="entry name" value="Periplasmic binding protein-like II"/>
    <property type="match status" value="2"/>
</dbReference>
<keyword evidence="16" id="KW-1015">Disulfide bond</keyword>
<feature type="domain" description="Ionotropic glutamate receptor C-terminal" evidence="20">
    <location>
        <begin position="459"/>
        <end position="808"/>
    </location>
</feature>
<dbReference type="GO" id="GO:0016020">
    <property type="term" value="C:membrane"/>
    <property type="evidence" value="ECO:0007669"/>
    <property type="project" value="UniProtKB-SubCell"/>
</dbReference>
<keyword evidence="12 15" id="KW-1071">Ligand-gated ion channel</keyword>
<sequence>MERAPQTILFLLLLVHFTVAQNANKTGVVDGFPVGVILDLQTMVGKIARTSILMALDDFYAAHTNYSTKIVLHIRDSGSNNVQAASAALDLLENHNVQIIIGPQTSSQASFVSDLGNRSQVPVISFTATSPSLYSASLPYFVRATLNDSAQVQSIACLIKTYGWREVVPIYEDTDYGRGIIPYLVDALQDIDARVPYRTVIPLSVTSEEISQELYKLMTMQTRVFIVHMSSTLAASLFTKAKEVGMMSKGFVWIMTDGITNIVDSMSTSVVEAMNGALGIQFYVNNSELDSFTIGWNRRFQIDNPNDPPLKLSIFGLWGYDTIWAVAQAVENVGVNNRTSIQKPSVARNSTSLENMETSVYGPELLKVILRNKFRGKSGYFDLSNRQLQVSTFRIINVFGKGWKDIGFWNEGNGISRQLNLGKSTTKYADSVLDLNPVIWPGKSTEIPKGWEIPASGKKLQVGVHKSAYKEYMTNQRDPITGATKASGFSIDIFEEAVKRLPFALPYEYVAFDTSRDTSTGSYDDFVHQVYLKKYDVAIGDITIRHSRMAYVDFTVPYTESGVAMIVPSKGTVDKTWIFLQPLSRDLWVATISMFFYTGCVVWIELNVVKLTGWKGKMNYMPVGVRLETSFANQLKENERVERILSRIVLIVWVFFFLILSSGYTANLATMLTVQQLKPTINSIDELRKSGENIGYHDGSFVKNLLEDLNFNTSKIKAYDTPDDFYNALSKGSNNGGIAAFVHEVPYIKLFLAKHCKEYTMVGPFYKTAGFGYAFPKGSPLLGDISKAILSITEGDIIMQLENKWIGYQNDCKSVDSAAGTVSDPDKLNVDSFKGLFILTGVASTSSLLIAVMIYYYEKKKSMTSMQPDQNGEGLEENHKPQEVNEGDREEENNQPGASTGQSGQQQQQTGAREMSNINLQTSSVRRNSSIFIWHERNLGARVAPISSSSHF</sequence>
<dbReference type="Pfam" id="PF00060">
    <property type="entry name" value="Lig_chan"/>
    <property type="match status" value="1"/>
</dbReference>
<reference evidence="21" key="2">
    <citation type="submission" date="2015-03" db="UniProtKB">
        <authorList>
            <consortium name="EnsemblPlants"/>
        </authorList>
    </citation>
    <scope>IDENTIFICATION</scope>
</reference>
<evidence type="ECO:0000256" key="5">
    <source>
        <dbReference type="ARBA" id="ARBA00022692"/>
    </source>
</evidence>
<comment type="function">
    <text evidence="14">Glutamate-gated receptor that probably acts as a non-selective cation channel. May be involved in light-signal transduction and calcium homeostasis via the regulation of calcium influx into cells.</text>
</comment>
<evidence type="ECO:0000256" key="6">
    <source>
        <dbReference type="ARBA" id="ARBA00022729"/>
    </source>
</evidence>
<dbReference type="PRINTS" id="PR00248">
    <property type="entry name" value="GPCRMGR"/>
</dbReference>
<dbReference type="PaxDb" id="65489-OBART09G11100.1"/>
<dbReference type="Pfam" id="PF01094">
    <property type="entry name" value="ANF_receptor"/>
    <property type="match status" value="1"/>
</dbReference>
<dbReference type="FunFam" id="3.40.190.10:FF:000103">
    <property type="entry name" value="Glutamate receptor"/>
    <property type="match status" value="1"/>
</dbReference>
<dbReference type="InterPro" id="IPR019594">
    <property type="entry name" value="Glu/Gly-bd"/>
</dbReference>
<comment type="subunit">
    <text evidence="3">May form heteromers.</text>
</comment>
<feature type="signal peptide" evidence="19">
    <location>
        <begin position="1"/>
        <end position="20"/>
    </location>
</feature>
<keyword evidence="10 15" id="KW-0675">Receptor</keyword>
<dbReference type="FunFam" id="3.40.50.2300:FF:000169">
    <property type="entry name" value="Glutamate receptor"/>
    <property type="match status" value="1"/>
</dbReference>
<keyword evidence="6 19" id="KW-0732">Signal</keyword>
<feature type="compositionally biased region" description="Low complexity" evidence="17">
    <location>
        <begin position="897"/>
        <end position="912"/>
    </location>
</feature>
<keyword evidence="5 18" id="KW-0812">Transmembrane</keyword>
<evidence type="ECO:0000256" key="7">
    <source>
        <dbReference type="ARBA" id="ARBA00022989"/>
    </source>
</evidence>
<dbReference type="PANTHER" id="PTHR34836:SF1">
    <property type="entry name" value="OS09G0428600 PROTEIN"/>
    <property type="match status" value="1"/>
</dbReference>
<dbReference type="Pfam" id="PF10613">
    <property type="entry name" value="Lig_chan-Glu_bd"/>
    <property type="match status" value="1"/>
</dbReference>
<evidence type="ECO:0000256" key="18">
    <source>
        <dbReference type="SAM" id="Phobius"/>
    </source>
</evidence>
<keyword evidence="7 18" id="KW-1133">Transmembrane helix</keyword>
<dbReference type="InterPro" id="IPR017103">
    <property type="entry name" value="Iontropic_Glu_rcpt_pln"/>
</dbReference>
<proteinExistence type="inferred from homology"/>
<evidence type="ECO:0000256" key="14">
    <source>
        <dbReference type="ARBA" id="ARBA00049638"/>
    </source>
</evidence>
<name>A0A0D3H747_9ORYZ</name>
<dbReference type="SUPFAM" id="SSF53850">
    <property type="entry name" value="Periplasmic binding protein-like II"/>
    <property type="match status" value="1"/>
</dbReference>
<dbReference type="SUPFAM" id="SSF53822">
    <property type="entry name" value="Periplasmic binding protein-like I"/>
    <property type="match status" value="1"/>
</dbReference>
<feature type="transmembrane region" description="Helical" evidence="18">
    <location>
        <begin position="587"/>
        <end position="609"/>
    </location>
</feature>
<evidence type="ECO:0000256" key="8">
    <source>
        <dbReference type="ARBA" id="ARBA00023065"/>
    </source>
</evidence>
<dbReference type="GO" id="GO:0015276">
    <property type="term" value="F:ligand-gated monoatomic ion channel activity"/>
    <property type="evidence" value="ECO:0007669"/>
    <property type="project" value="InterPro"/>
</dbReference>
<organism evidence="21">
    <name type="scientific">Oryza barthii</name>
    <dbReference type="NCBI Taxonomy" id="65489"/>
    <lineage>
        <taxon>Eukaryota</taxon>
        <taxon>Viridiplantae</taxon>
        <taxon>Streptophyta</taxon>
        <taxon>Embryophyta</taxon>
        <taxon>Tracheophyta</taxon>
        <taxon>Spermatophyta</taxon>
        <taxon>Magnoliopsida</taxon>
        <taxon>Liliopsida</taxon>
        <taxon>Poales</taxon>
        <taxon>Poaceae</taxon>
        <taxon>BOP clade</taxon>
        <taxon>Oryzoideae</taxon>
        <taxon>Oryzeae</taxon>
        <taxon>Oryzinae</taxon>
        <taxon>Oryza</taxon>
    </lineage>
</organism>
<dbReference type="CDD" id="cd19990">
    <property type="entry name" value="PBP1_GABAb_receptor_plant"/>
    <property type="match status" value="1"/>
</dbReference>
<dbReference type="Gramene" id="OBART09G11100.1">
    <property type="protein sequence ID" value="OBART09G11100.1"/>
    <property type="gene ID" value="OBART09G11100"/>
</dbReference>
<evidence type="ECO:0000256" key="19">
    <source>
        <dbReference type="SAM" id="SignalP"/>
    </source>
</evidence>
<dbReference type="InterPro" id="IPR001320">
    <property type="entry name" value="Iontro_rcpt_C"/>
</dbReference>
<dbReference type="HOGENOM" id="CLU_007358_0_2_1"/>
<dbReference type="Proteomes" id="UP000026960">
    <property type="component" value="Chromosome 9"/>
</dbReference>
<dbReference type="STRING" id="65489.A0A0D3H747"/>
<evidence type="ECO:0000313" key="21">
    <source>
        <dbReference type="EnsemblPlants" id="OBART09G11100.1"/>
    </source>
</evidence>
<evidence type="ECO:0000256" key="13">
    <source>
        <dbReference type="ARBA" id="ARBA00023303"/>
    </source>
</evidence>
<comment type="function">
    <text evidence="15">Glutamate-gated receptor that probably acts as non-selective cation channel.</text>
</comment>
<reference evidence="21" key="1">
    <citation type="journal article" date="2009" name="Rice">
        <title>De Novo Next Generation Sequencing of Plant Genomes.</title>
        <authorList>
            <person name="Rounsley S."/>
            <person name="Marri P.R."/>
            <person name="Yu Y."/>
            <person name="He R."/>
            <person name="Sisneros N."/>
            <person name="Goicoechea J.L."/>
            <person name="Lee S.J."/>
            <person name="Angelova A."/>
            <person name="Kudrna D."/>
            <person name="Luo M."/>
            <person name="Affourtit J."/>
            <person name="Desany B."/>
            <person name="Knight J."/>
            <person name="Niazi F."/>
            <person name="Egholm M."/>
            <person name="Wing R.A."/>
        </authorList>
    </citation>
    <scope>NUCLEOTIDE SEQUENCE [LARGE SCALE GENOMIC DNA]</scope>
    <source>
        <strain evidence="21">cv. IRGC 105608</strain>
    </source>
</reference>
<keyword evidence="11" id="KW-0325">Glycoprotein</keyword>
<keyword evidence="22" id="KW-1185">Reference proteome</keyword>
<evidence type="ECO:0000313" key="22">
    <source>
        <dbReference type="Proteomes" id="UP000026960"/>
    </source>
</evidence>
<dbReference type="PIRSF" id="PIRSF037090">
    <property type="entry name" value="Iontro_Glu-like_rcpt_pln"/>
    <property type="match status" value="1"/>
</dbReference>
<comment type="similarity">
    <text evidence="2 15">Belongs to the glutamate-gated ion channel (TC 1.A.10.1) family.</text>
</comment>
<feature type="chain" id="PRO_5002263284" description="Glutamate receptor" evidence="19">
    <location>
        <begin position="21"/>
        <end position="952"/>
    </location>
</feature>
<dbReference type="PANTHER" id="PTHR34836">
    <property type="entry name" value="OS06G0188250 PROTEIN"/>
    <property type="match status" value="1"/>
</dbReference>